<keyword evidence="2" id="KW-1185">Reference proteome</keyword>
<dbReference type="OrthoDB" id="3243181at2"/>
<evidence type="ECO:0000313" key="2">
    <source>
        <dbReference type="Proteomes" id="UP000216725"/>
    </source>
</evidence>
<comment type="caution">
    <text evidence="1">The sequence shown here is derived from an EMBL/GenBank/DDBJ whole genome shotgun (WGS) entry which is preliminary data.</text>
</comment>
<accession>A0A261EQA0</accession>
<evidence type="ECO:0000313" key="1">
    <source>
        <dbReference type="EMBL" id="OZG49025.1"/>
    </source>
</evidence>
<name>A0A261EQA0_9BIFI</name>
<dbReference type="EMBL" id="MWWR01000023">
    <property type="protein sequence ID" value="OZG49025.1"/>
    <property type="molecule type" value="Genomic_DNA"/>
</dbReference>
<reference evidence="1 2" key="1">
    <citation type="journal article" date="2017" name="BMC Genomics">
        <title>Comparative genomic and phylogenomic analyses of the Bifidobacteriaceae family.</title>
        <authorList>
            <person name="Lugli G.A."/>
            <person name="Milani C."/>
            <person name="Turroni F."/>
            <person name="Duranti S."/>
            <person name="Mancabelli L."/>
            <person name="Mangifesta M."/>
            <person name="Ferrario C."/>
            <person name="Modesto M."/>
            <person name="Mattarelli P."/>
            <person name="Jiri K."/>
            <person name="van Sinderen D."/>
            <person name="Ventura M."/>
        </authorList>
    </citation>
    <scope>NUCLEOTIDE SEQUENCE [LARGE SCALE GENOMIC DNA]</scope>
    <source>
        <strain evidence="1 2">DSM 24742</strain>
    </source>
</reference>
<proteinExistence type="predicted"/>
<protein>
    <submittedName>
        <fullName evidence="1">Uncharacterized protein</fullName>
    </submittedName>
</protein>
<dbReference type="Proteomes" id="UP000216725">
    <property type="component" value="Unassembled WGS sequence"/>
</dbReference>
<gene>
    <name evidence="1" type="ORF">PSRA_1710</name>
</gene>
<dbReference type="AlphaFoldDB" id="A0A261EQA0"/>
<dbReference type="RefSeq" id="WP_094661501.1">
    <property type="nucleotide sequence ID" value="NZ_MWWR01000023.1"/>
</dbReference>
<organism evidence="1 2">
    <name type="scientific">Pseudoscardovia radai</name>
    <dbReference type="NCBI Taxonomy" id="987066"/>
    <lineage>
        <taxon>Bacteria</taxon>
        <taxon>Bacillati</taxon>
        <taxon>Actinomycetota</taxon>
        <taxon>Actinomycetes</taxon>
        <taxon>Bifidobacteriales</taxon>
        <taxon>Bifidobacteriaceae</taxon>
        <taxon>Pseudoscardovia</taxon>
    </lineage>
</organism>
<sequence length="101" mass="11177">MITYEQACDIAASVFPGAVFSAAFEYPGGWHFNVESKGWTTDQVPNEFGAAVIVHKSDGEWKYFDVGNPEFFDVLEQSKRVPLPEKYAAMIRPNGDAGRTA</sequence>